<evidence type="ECO:0000256" key="2">
    <source>
        <dbReference type="SAM" id="Coils"/>
    </source>
</evidence>
<dbReference type="InterPro" id="IPR045148">
    <property type="entry name" value="TCRG1-like"/>
</dbReference>
<dbReference type="PANTHER" id="PTHR15377:SF3">
    <property type="entry name" value="WW DOMAIN-CONTAINING PROTEIN"/>
    <property type="match status" value="1"/>
</dbReference>
<dbReference type="Pfam" id="PF01846">
    <property type="entry name" value="FF"/>
    <property type="match status" value="2"/>
</dbReference>
<sequence length="192" mass="22700">MSSLKRPLCTADARAQYLSGDSARGATVNIRYQVSAFSTWEKELHKIVFDSRYLLLTSKERKQVFEKYVKERAEEERREKRNKMRERKDQFQQLLETAGLNSKSTFSDFAQKYGKDERFKNIEKMRERESMFNDFVQELRKLEREERLSQREKENIHGRGFVVPHLMQLLIALHFHGVGMFQLGSDGLVNVS</sequence>
<dbReference type="EMBL" id="JABSTU010000010">
    <property type="protein sequence ID" value="KAH8018280.1"/>
    <property type="molecule type" value="Genomic_DNA"/>
</dbReference>
<dbReference type="InterPro" id="IPR002713">
    <property type="entry name" value="FF_domain"/>
</dbReference>
<dbReference type="FunFam" id="1.10.10.440:FF:000029">
    <property type="entry name" value="Uncharacterized protein, isoform B"/>
    <property type="match status" value="1"/>
</dbReference>
<evidence type="ECO:0000313" key="5">
    <source>
        <dbReference type="Proteomes" id="UP000821866"/>
    </source>
</evidence>
<dbReference type="AlphaFoldDB" id="A0A9J6D8C8"/>
<feature type="coiled-coil region" evidence="2">
    <location>
        <begin position="125"/>
        <end position="152"/>
    </location>
</feature>
<evidence type="ECO:0000256" key="1">
    <source>
        <dbReference type="ARBA" id="ARBA00022737"/>
    </source>
</evidence>
<gene>
    <name evidence="4" type="ORF">HPB51_001304</name>
</gene>
<keyword evidence="2" id="KW-0175">Coiled coil</keyword>
<dbReference type="Proteomes" id="UP000821866">
    <property type="component" value="Chromosome 8"/>
</dbReference>
<evidence type="ECO:0000259" key="3">
    <source>
        <dbReference type="PROSITE" id="PS51676"/>
    </source>
</evidence>
<dbReference type="InterPro" id="IPR036517">
    <property type="entry name" value="FF_domain_sf"/>
</dbReference>
<feature type="domain" description="FF" evidence="3">
    <location>
        <begin position="83"/>
        <end position="138"/>
    </location>
</feature>
<reference evidence="4" key="2">
    <citation type="submission" date="2021-09" db="EMBL/GenBank/DDBJ databases">
        <authorList>
            <person name="Jia N."/>
            <person name="Wang J."/>
            <person name="Shi W."/>
            <person name="Du L."/>
            <person name="Sun Y."/>
            <person name="Zhan W."/>
            <person name="Jiang J."/>
            <person name="Wang Q."/>
            <person name="Zhang B."/>
            <person name="Ji P."/>
            <person name="Sakyi L.B."/>
            <person name="Cui X."/>
            <person name="Yuan T."/>
            <person name="Jiang B."/>
            <person name="Yang W."/>
            <person name="Lam T.T.-Y."/>
            <person name="Chang Q."/>
            <person name="Ding S."/>
            <person name="Wang X."/>
            <person name="Zhu J."/>
            <person name="Ruan X."/>
            <person name="Zhao L."/>
            <person name="Wei J."/>
            <person name="Que T."/>
            <person name="Du C."/>
            <person name="Cheng J."/>
            <person name="Dai P."/>
            <person name="Han X."/>
            <person name="Huang E."/>
            <person name="Gao Y."/>
            <person name="Liu J."/>
            <person name="Shao H."/>
            <person name="Ye R."/>
            <person name="Li L."/>
            <person name="Wei W."/>
            <person name="Wang X."/>
            <person name="Wang C."/>
            <person name="Huo Q."/>
            <person name="Li W."/>
            <person name="Guo W."/>
            <person name="Chen H."/>
            <person name="Chen S."/>
            <person name="Zhou L."/>
            <person name="Zhou L."/>
            <person name="Ni X."/>
            <person name="Tian J."/>
            <person name="Zhou Y."/>
            <person name="Sheng Y."/>
            <person name="Liu T."/>
            <person name="Pan Y."/>
            <person name="Xia L."/>
            <person name="Li J."/>
            <person name="Zhao F."/>
            <person name="Cao W."/>
        </authorList>
    </citation>
    <scope>NUCLEOTIDE SEQUENCE</scope>
    <source>
        <strain evidence="4">Rmic-2018</strain>
        <tissue evidence="4">Larvae</tissue>
    </source>
</reference>
<dbReference type="SUPFAM" id="SSF81698">
    <property type="entry name" value="FF domain"/>
    <property type="match status" value="2"/>
</dbReference>
<dbReference type="PROSITE" id="PS51676">
    <property type="entry name" value="FF"/>
    <property type="match status" value="1"/>
</dbReference>
<dbReference type="SMART" id="SM00441">
    <property type="entry name" value="FF"/>
    <property type="match status" value="2"/>
</dbReference>
<dbReference type="VEuPathDB" id="VectorBase:LOC119175661"/>
<reference evidence="4" key="1">
    <citation type="journal article" date="2020" name="Cell">
        <title>Large-Scale Comparative Analyses of Tick Genomes Elucidate Their Genetic Diversity and Vector Capacities.</title>
        <authorList>
            <consortium name="Tick Genome and Microbiome Consortium (TIGMIC)"/>
            <person name="Jia N."/>
            <person name="Wang J."/>
            <person name="Shi W."/>
            <person name="Du L."/>
            <person name="Sun Y."/>
            <person name="Zhan W."/>
            <person name="Jiang J.F."/>
            <person name="Wang Q."/>
            <person name="Zhang B."/>
            <person name="Ji P."/>
            <person name="Bell-Sakyi L."/>
            <person name="Cui X.M."/>
            <person name="Yuan T.T."/>
            <person name="Jiang B.G."/>
            <person name="Yang W.F."/>
            <person name="Lam T.T."/>
            <person name="Chang Q.C."/>
            <person name="Ding S.J."/>
            <person name="Wang X.J."/>
            <person name="Zhu J.G."/>
            <person name="Ruan X.D."/>
            <person name="Zhao L."/>
            <person name="Wei J.T."/>
            <person name="Ye R.Z."/>
            <person name="Que T.C."/>
            <person name="Du C.H."/>
            <person name="Zhou Y.H."/>
            <person name="Cheng J.X."/>
            <person name="Dai P.F."/>
            <person name="Guo W.B."/>
            <person name="Han X.H."/>
            <person name="Huang E.J."/>
            <person name="Li L.F."/>
            <person name="Wei W."/>
            <person name="Gao Y.C."/>
            <person name="Liu J.Z."/>
            <person name="Shao H.Z."/>
            <person name="Wang X."/>
            <person name="Wang C.C."/>
            <person name="Yang T.C."/>
            <person name="Huo Q.B."/>
            <person name="Li W."/>
            <person name="Chen H.Y."/>
            <person name="Chen S.E."/>
            <person name="Zhou L.G."/>
            <person name="Ni X.B."/>
            <person name="Tian J.H."/>
            <person name="Sheng Y."/>
            <person name="Liu T."/>
            <person name="Pan Y.S."/>
            <person name="Xia L.Y."/>
            <person name="Li J."/>
            <person name="Zhao F."/>
            <person name="Cao W.C."/>
        </authorList>
    </citation>
    <scope>NUCLEOTIDE SEQUENCE</scope>
    <source>
        <strain evidence="4">Rmic-2018</strain>
    </source>
</reference>
<keyword evidence="5" id="KW-1185">Reference proteome</keyword>
<dbReference type="Gene3D" id="1.10.10.440">
    <property type="entry name" value="FF domain"/>
    <property type="match status" value="2"/>
</dbReference>
<dbReference type="GO" id="GO:0070063">
    <property type="term" value="F:RNA polymerase binding"/>
    <property type="evidence" value="ECO:0007669"/>
    <property type="project" value="InterPro"/>
</dbReference>
<proteinExistence type="predicted"/>
<comment type="caution">
    <text evidence="4">The sequence shown here is derived from an EMBL/GenBank/DDBJ whole genome shotgun (WGS) entry which is preliminary data.</text>
</comment>
<dbReference type="PANTHER" id="PTHR15377">
    <property type="entry name" value="TRANSCRIPTION ELONGATION REGULATOR 1"/>
    <property type="match status" value="1"/>
</dbReference>
<protein>
    <recommendedName>
        <fullName evidence="3">FF domain-containing protein</fullName>
    </recommendedName>
</protein>
<accession>A0A9J6D8C8</accession>
<dbReference type="GO" id="GO:0005634">
    <property type="term" value="C:nucleus"/>
    <property type="evidence" value="ECO:0007669"/>
    <property type="project" value="TreeGrafter"/>
</dbReference>
<dbReference type="GO" id="GO:0003712">
    <property type="term" value="F:transcription coregulator activity"/>
    <property type="evidence" value="ECO:0007669"/>
    <property type="project" value="TreeGrafter"/>
</dbReference>
<name>A0A9J6D8C8_RHIMP</name>
<organism evidence="4 5">
    <name type="scientific">Rhipicephalus microplus</name>
    <name type="common">Cattle tick</name>
    <name type="synonym">Boophilus microplus</name>
    <dbReference type="NCBI Taxonomy" id="6941"/>
    <lineage>
        <taxon>Eukaryota</taxon>
        <taxon>Metazoa</taxon>
        <taxon>Ecdysozoa</taxon>
        <taxon>Arthropoda</taxon>
        <taxon>Chelicerata</taxon>
        <taxon>Arachnida</taxon>
        <taxon>Acari</taxon>
        <taxon>Parasitiformes</taxon>
        <taxon>Ixodida</taxon>
        <taxon>Ixodoidea</taxon>
        <taxon>Ixodidae</taxon>
        <taxon>Rhipicephalinae</taxon>
        <taxon>Rhipicephalus</taxon>
        <taxon>Boophilus</taxon>
    </lineage>
</organism>
<evidence type="ECO:0000313" key="4">
    <source>
        <dbReference type="EMBL" id="KAH8018280.1"/>
    </source>
</evidence>
<keyword evidence="1" id="KW-0677">Repeat</keyword>